<dbReference type="InterPro" id="IPR036871">
    <property type="entry name" value="PX_dom_sf"/>
</dbReference>
<dbReference type="GO" id="GO:0004630">
    <property type="term" value="F:phospholipase D activity"/>
    <property type="evidence" value="ECO:0007669"/>
    <property type="project" value="UniProtKB-UniRule"/>
</dbReference>
<dbReference type="Pfam" id="PF00614">
    <property type="entry name" value="PLDc"/>
    <property type="match status" value="1"/>
</dbReference>
<evidence type="ECO:0000259" key="12">
    <source>
        <dbReference type="PROSITE" id="PS50003"/>
    </source>
</evidence>
<feature type="domain" description="PLD phosphodiesterase" evidence="13">
    <location>
        <begin position="456"/>
        <end position="483"/>
    </location>
</feature>
<evidence type="ECO:0000256" key="2">
    <source>
        <dbReference type="ARBA" id="ARBA00022553"/>
    </source>
</evidence>
<keyword evidence="4 10" id="KW-0378">Hydrolase</keyword>
<evidence type="ECO:0000256" key="11">
    <source>
        <dbReference type="SAM" id="MobiDB-lite"/>
    </source>
</evidence>
<protein>
    <recommendedName>
        <fullName evidence="10">Phospholipase</fullName>
        <ecNumber evidence="10">3.1.4.4</ecNumber>
    </recommendedName>
</protein>
<evidence type="ECO:0000313" key="14">
    <source>
        <dbReference type="Ensembl" id="ENSDLAP00005051384.2"/>
    </source>
</evidence>
<dbReference type="EC" id="3.1.4.4" evidence="10"/>
<dbReference type="InterPro" id="IPR016555">
    <property type="entry name" value="PLipase_D_euk"/>
</dbReference>
<dbReference type="GO" id="GO:0060627">
    <property type="term" value="P:regulation of vesicle-mediated transport"/>
    <property type="evidence" value="ECO:0007669"/>
    <property type="project" value="TreeGrafter"/>
</dbReference>
<dbReference type="FunFam" id="3.30.870.10:FF:000018">
    <property type="entry name" value="Phospholipase"/>
    <property type="match status" value="1"/>
</dbReference>
<dbReference type="Gene3D" id="2.30.29.30">
    <property type="entry name" value="Pleckstrin-homology domain (PH domain)/Phosphotyrosine-binding domain (PTB)"/>
    <property type="match status" value="1"/>
</dbReference>
<dbReference type="GeneTree" id="ENSGT00940000155015"/>
<proteinExistence type="inferred from homology"/>
<evidence type="ECO:0000256" key="8">
    <source>
        <dbReference type="ARBA" id="ARBA00023288"/>
    </source>
</evidence>
<organism evidence="14 15">
    <name type="scientific">Dicentrarchus labrax</name>
    <name type="common">European seabass</name>
    <name type="synonym">Morone labrax</name>
    <dbReference type="NCBI Taxonomy" id="13489"/>
    <lineage>
        <taxon>Eukaryota</taxon>
        <taxon>Metazoa</taxon>
        <taxon>Chordata</taxon>
        <taxon>Craniata</taxon>
        <taxon>Vertebrata</taxon>
        <taxon>Euteleostomi</taxon>
        <taxon>Actinopterygii</taxon>
        <taxon>Neopterygii</taxon>
        <taxon>Teleostei</taxon>
        <taxon>Neoteleostei</taxon>
        <taxon>Acanthomorphata</taxon>
        <taxon>Eupercaria</taxon>
        <taxon>Moronidae</taxon>
        <taxon>Dicentrarchus</taxon>
    </lineage>
</organism>
<dbReference type="PANTHER" id="PTHR18896:SF57">
    <property type="entry name" value="PHOSPHOLIPASE D1"/>
    <property type="match status" value="1"/>
</dbReference>
<dbReference type="Pfam" id="PF00169">
    <property type="entry name" value="PH"/>
    <property type="match status" value="1"/>
</dbReference>
<dbReference type="FunFam" id="3.30.870.10:FF:000005">
    <property type="entry name" value="Phospholipase"/>
    <property type="match status" value="1"/>
</dbReference>
<gene>
    <name evidence="14" type="primary">pld1a</name>
</gene>
<dbReference type="Pfam" id="PF13091">
    <property type="entry name" value="PLDc_2"/>
    <property type="match status" value="1"/>
</dbReference>
<dbReference type="Gene3D" id="3.30.1520.10">
    <property type="entry name" value="Phox-like domain"/>
    <property type="match status" value="1"/>
</dbReference>
<evidence type="ECO:0000313" key="15">
    <source>
        <dbReference type="Proteomes" id="UP000694389"/>
    </source>
</evidence>
<dbReference type="SUPFAM" id="SSF64268">
    <property type="entry name" value="PX domain"/>
    <property type="match status" value="1"/>
</dbReference>
<dbReference type="InterPro" id="IPR011993">
    <property type="entry name" value="PH-like_dom_sf"/>
</dbReference>
<feature type="domain" description="PH" evidence="12">
    <location>
        <begin position="217"/>
        <end position="326"/>
    </location>
</feature>
<comment type="subcellular location">
    <subcellularLocation>
        <location evidence="9">Endomembrane system</location>
        <topology evidence="9">Lipid-anchor</topology>
    </subcellularLocation>
</comment>
<dbReference type="GO" id="GO:0009395">
    <property type="term" value="P:phospholipid catabolic process"/>
    <property type="evidence" value="ECO:0007669"/>
    <property type="project" value="TreeGrafter"/>
</dbReference>
<dbReference type="FunFam" id="2.30.29.30:FF:000114">
    <property type="entry name" value="Phospholipase"/>
    <property type="match status" value="1"/>
</dbReference>
<evidence type="ECO:0000256" key="5">
    <source>
        <dbReference type="ARBA" id="ARBA00022963"/>
    </source>
</evidence>
<dbReference type="SMART" id="SM00233">
    <property type="entry name" value="PH"/>
    <property type="match status" value="1"/>
</dbReference>
<evidence type="ECO:0000256" key="3">
    <source>
        <dbReference type="ARBA" id="ARBA00022737"/>
    </source>
</evidence>
<dbReference type="InterPro" id="IPR001849">
    <property type="entry name" value="PH_domain"/>
</dbReference>
<dbReference type="InterPro" id="IPR001736">
    <property type="entry name" value="PLipase_D/transphosphatidylase"/>
</dbReference>
<evidence type="ECO:0000256" key="10">
    <source>
        <dbReference type="PIRNR" id="PIRNR009376"/>
    </source>
</evidence>
<keyword evidence="7" id="KW-0472">Membrane</keyword>
<comment type="similarity">
    <text evidence="1 10">Belongs to the phospholipase D family.</text>
</comment>
<evidence type="ECO:0000256" key="4">
    <source>
        <dbReference type="ARBA" id="ARBA00022801"/>
    </source>
</evidence>
<evidence type="ECO:0000256" key="6">
    <source>
        <dbReference type="ARBA" id="ARBA00023098"/>
    </source>
</evidence>
<dbReference type="AlphaFoldDB" id="A0A8C4I4M6"/>
<dbReference type="PIRSF" id="PIRSF009376">
    <property type="entry name" value="Phospholipase_D_euk"/>
    <property type="match status" value="1"/>
</dbReference>
<evidence type="ECO:0000259" key="13">
    <source>
        <dbReference type="PROSITE" id="PS50035"/>
    </source>
</evidence>
<dbReference type="GO" id="GO:0012505">
    <property type="term" value="C:endomembrane system"/>
    <property type="evidence" value="ECO:0007669"/>
    <property type="project" value="UniProtKB-SubCell"/>
</dbReference>
<keyword evidence="5 10" id="KW-0442">Lipid degradation</keyword>
<evidence type="ECO:0000256" key="1">
    <source>
        <dbReference type="ARBA" id="ARBA00008664"/>
    </source>
</evidence>
<keyword evidence="3" id="KW-0677">Repeat</keyword>
<dbReference type="GO" id="GO:0006654">
    <property type="term" value="P:phosphatidic acid biosynthetic process"/>
    <property type="evidence" value="ECO:0007669"/>
    <property type="project" value="InterPro"/>
</dbReference>
<dbReference type="GO" id="GO:0032534">
    <property type="term" value="P:regulation of microvillus assembly"/>
    <property type="evidence" value="ECO:0007669"/>
    <property type="project" value="TreeGrafter"/>
</dbReference>
<evidence type="ECO:0000256" key="7">
    <source>
        <dbReference type="ARBA" id="ARBA00023136"/>
    </source>
</evidence>
<name>A0A8C4I4M6_DICLA</name>
<evidence type="ECO:0000256" key="9">
    <source>
        <dbReference type="ARBA" id="ARBA00037868"/>
    </source>
</evidence>
<keyword evidence="8" id="KW-0449">Lipoprotein</keyword>
<feature type="region of interest" description="Disordered" evidence="11">
    <location>
        <begin position="514"/>
        <end position="536"/>
    </location>
</feature>
<dbReference type="Gene3D" id="3.30.870.10">
    <property type="entry name" value="Endonuclease Chain A"/>
    <property type="match status" value="3"/>
</dbReference>
<dbReference type="CDD" id="cd01254">
    <property type="entry name" value="PH_PLD"/>
    <property type="match status" value="1"/>
</dbReference>
<dbReference type="PROSITE" id="PS50035">
    <property type="entry name" value="PLD"/>
    <property type="match status" value="2"/>
</dbReference>
<dbReference type="PROSITE" id="PS50003">
    <property type="entry name" value="PH_DOMAIN"/>
    <property type="match status" value="1"/>
</dbReference>
<dbReference type="Proteomes" id="UP000694389">
    <property type="component" value="Unassembled WGS sequence"/>
</dbReference>
<keyword evidence="6" id="KW-0443">Lipid metabolism</keyword>
<dbReference type="PANTHER" id="PTHR18896">
    <property type="entry name" value="PHOSPHOLIPASE D"/>
    <property type="match status" value="1"/>
</dbReference>
<dbReference type="SUPFAM" id="SSF56024">
    <property type="entry name" value="Phospholipase D/nuclease"/>
    <property type="match status" value="3"/>
</dbReference>
<dbReference type="Ensembl" id="ENSDLAT00005054719.2">
    <property type="protein sequence ID" value="ENSDLAP00005051384.2"/>
    <property type="gene ID" value="ENSDLAG00005020293.2"/>
</dbReference>
<dbReference type="InterPro" id="IPR025202">
    <property type="entry name" value="PLD-like_dom"/>
</dbReference>
<reference evidence="14" key="1">
    <citation type="submission" date="2025-08" db="UniProtKB">
        <authorList>
            <consortium name="Ensembl"/>
        </authorList>
    </citation>
    <scope>IDENTIFICATION</scope>
</reference>
<dbReference type="SMART" id="SM00155">
    <property type="entry name" value="PLDc"/>
    <property type="match status" value="2"/>
</dbReference>
<keyword evidence="15" id="KW-1185">Reference proteome</keyword>
<dbReference type="GO" id="GO:0035556">
    <property type="term" value="P:intracellular signal transduction"/>
    <property type="evidence" value="ECO:0007669"/>
    <property type="project" value="InterPro"/>
</dbReference>
<comment type="catalytic activity">
    <reaction evidence="10">
        <text>a 1,2-diacyl-sn-glycero-3-phosphocholine + H2O = a 1,2-diacyl-sn-glycero-3-phosphate + choline + H(+)</text>
        <dbReference type="Rhea" id="RHEA:14445"/>
        <dbReference type="ChEBI" id="CHEBI:15354"/>
        <dbReference type="ChEBI" id="CHEBI:15377"/>
        <dbReference type="ChEBI" id="CHEBI:15378"/>
        <dbReference type="ChEBI" id="CHEBI:57643"/>
        <dbReference type="ChEBI" id="CHEBI:58608"/>
        <dbReference type="EC" id="3.1.4.4"/>
    </reaction>
</comment>
<accession>A0A8C4I4M6</accession>
<feature type="domain" description="PLD phosphodiesterase" evidence="13">
    <location>
        <begin position="840"/>
        <end position="867"/>
    </location>
</feature>
<reference evidence="14" key="2">
    <citation type="submission" date="2025-09" db="UniProtKB">
        <authorList>
            <consortium name="Ensembl"/>
        </authorList>
    </citation>
    <scope>IDENTIFICATION</scope>
</reference>
<dbReference type="SUPFAM" id="SSF50729">
    <property type="entry name" value="PH domain-like"/>
    <property type="match status" value="1"/>
</dbReference>
<sequence>MLGKAPPTTSSLNLVNSEVCDTTAAPDAHDGIKMADLVESLDTRELDIGEGEEIDYDGNLGDCRIQFSAVYATVGFKEANAKVYLPTVPITARILEVERFTTALTATLPSIVLFRIELKHGEFTWVVKRKEKHFMELHRELRTYKTFMRIPLPSRSHTVRRRTVRKSEVREMPSLPRGGGDELVRDEQVSSRRVLSCFVLKFPYIPYYKRYLTIVSLSAREGMIYKRSGGHRIPGMNCCGHSQACYRWSKRWLVVKDSCLLYMKPDTGAISFVLLLDKEFSIKMDSKDTETKHGVRIDSLSRTLVFKCSSYRHARWWGQSIESFVRSHGKAFLRAHRFGSFAQEQEDIPSKWYVNGKTYMEDVADALEEAKEEIFITDWLSPEIFLKRPVVEGNRWRLDCTLKRKAQQGVRIFVMLYKEVELALGINSGYSKRTLMHLHPNIKVMRHPDHVSSSVYLWAHHEKIVVIDQSVAFVGGIDLAYGRWDDREHRLTDVGSVTRSVALEQCQLSNRPLHFKDTHTSNGQGTPPGDLVDLPKLKGIGRNRRARFSLYRHLQKHALQPADSVSSVDSAGSGSVRSLKTGVGELQGNTRFWHGKDYCNFVYKDWIQLEKPFDDFIDRYITPRMPWHDIASVVHGRAARDVARHFIQRWNFTKIMKPKYRSLSYPFLLPKSHSSASELRYQVPDCVNAKVQVLRSVADWSAGIKYHEESIHNAYIQVIVKSKHYIYIENQFFISCADNRMVYNKIGDAIIERIIRAHKEGKKYRVYVVTPLLPGFEGDITTGGGNALQAVMHFNYRTMIRGEHSIISQLKREMDDQWMNYISFAGLRTHTELEGRLVTELIYVHSKMLIADDNTVIIGSANINDRSMLGKRDSEVAVIIEDSEKVAAVMDGQEYEAGPYALQLRLECFRTILGGHTDTTIDLSDPISDRFYKEVWMTTAGRNATIYEKVFRCLPSSLVRNMSELEQYQSKPGLAQTDLARAQEELRKIRGFLVQFPLDFLSEQNLLPSVGTKEAMVPTEIWT</sequence>
<dbReference type="FunFam" id="3.30.870.10:FF:000009">
    <property type="entry name" value="Phospholipase"/>
    <property type="match status" value="1"/>
</dbReference>
<dbReference type="GO" id="GO:0035091">
    <property type="term" value="F:phosphatidylinositol binding"/>
    <property type="evidence" value="ECO:0007669"/>
    <property type="project" value="InterPro"/>
</dbReference>
<dbReference type="InterPro" id="IPR015679">
    <property type="entry name" value="PLipase_D_fam"/>
</dbReference>
<keyword evidence="2" id="KW-0597">Phosphoprotein</keyword>